<gene>
    <name evidence="4" type="ORF">CXY01_39580</name>
</gene>
<protein>
    <recommendedName>
        <fullName evidence="3">DUF4142 domain-containing protein</fullName>
    </recommendedName>
</protein>
<dbReference type="Gene3D" id="1.20.1260.10">
    <property type="match status" value="1"/>
</dbReference>
<evidence type="ECO:0000313" key="5">
    <source>
        <dbReference type="Proteomes" id="UP000321118"/>
    </source>
</evidence>
<dbReference type="InterPro" id="IPR012347">
    <property type="entry name" value="Ferritin-like"/>
</dbReference>
<evidence type="ECO:0000313" key="4">
    <source>
        <dbReference type="EMBL" id="GEK23438.1"/>
    </source>
</evidence>
<dbReference type="AlphaFoldDB" id="A0A510V989"/>
<keyword evidence="2" id="KW-0732">Signal</keyword>
<evidence type="ECO:0000256" key="1">
    <source>
        <dbReference type="SAM" id="Phobius"/>
    </source>
</evidence>
<name>A0A510V989_9CELL</name>
<accession>A0A510V989</accession>
<feature type="signal peptide" evidence="2">
    <location>
        <begin position="1"/>
        <end position="27"/>
    </location>
</feature>
<organism evidence="4 5">
    <name type="scientific">Cellulomonas xylanilytica</name>
    <dbReference type="NCBI Taxonomy" id="233583"/>
    <lineage>
        <taxon>Bacteria</taxon>
        <taxon>Bacillati</taxon>
        <taxon>Actinomycetota</taxon>
        <taxon>Actinomycetes</taxon>
        <taxon>Micrococcales</taxon>
        <taxon>Cellulomonadaceae</taxon>
        <taxon>Cellulomonas</taxon>
    </lineage>
</organism>
<reference evidence="4 5" key="1">
    <citation type="submission" date="2019-07" db="EMBL/GenBank/DDBJ databases">
        <title>Whole genome shotgun sequence of Cellulomonas xylanilytica NBRC 101102.</title>
        <authorList>
            <person name="Hosoyama A."/>
            <person name="Uohara A."/>
            <person name="Ohji S."/>
            <person name="Ichikawa N."/>
        </authorList>
    </citation>
    <scope>NUCLEOTIDE SEQUENCE [LARGE SCALE GENOMIC DNA]</scope>
    <source>
        <strain evidence="4 5">NBRC 101102</strain>
    </source>
</reference>
<dbReference type="PROSITE" id="PS51318">
    <property type="entry name" value="TAT"/>
    <property type="match status" value="1"/>
</dbReference>
<dbReference type="Pfam" id="PF13628">
    <property type="entry name" value="DUF4142"/>
    <property type="match status" value="1"/>
</dbReference>
<dbReference type="InterPro" id="IPR006311">
    <property type="entry name" value="TAT_signal"/>
</dbReference>
<sequence>MKLTRRLTLTVMVASAAVVLAAPAALAAPSAQDQSWMAAAHQGNLAEIAAGQAAVAQASTDTVRQFGQMLIDDHTALDANLTAAANQLGVTLPGSPTPEQQAELASVTAKTGAAFDTAWITVQIPAHRATLAASQAEVANGTDQTVKDLAAASTPVVEHHLHELVAAAPDYGVPTSVSAGDGGQAAHSGRGLGVALVALGSAAAVLTGWRLTRRRA</sequence>
<keyword evidence="5" id="KW-1185">Reference proteome</keyword>
<dbReference type="RefSeq" id="WP_186813479.1">
    <property type="nucleotide sequence ID" value="NZ_BJUB01000016.1"/>
</dbReference>
<keyword evidence="1" id="KW-0812">Transmembrane</keyword>
<evidence type="ECO:0000259" key="3">
    <source>
        <dbReference type="Pfam" id="PF13628"/>
    </source>
</evidence>
<dbReference type="EMBL" id="BJUB01000016">
    <property type="protein sequence ID" value="GEK23438.1"/>
    <property type="molecule type" value="Genomic_DNA"/>
</dbReference>
<keyword evidence="1" id="KW-0472">Membrane</keyword>
<feature type="transmembrane region" description="Helical" evidence="1">
    <location>
        <begin position="192"/>
        <end position="211"/>
    </location>
</feature>
<dbReference type="PANTHER" id="PTHR38593">
    <property type="entry name" value="BLR2558 PROTEIN"/>
    <property type="match status" value="1"/>
</dbReference>
<dbReference type="PANTHER" id="PTHR38593:SF1">
    <property type="entry name" value="BLR2558 PROTEIN"/>
    <property type="match status" value="1"/>
</dbReference>
<keyword evidence="1" id="KW-1133">Transmembrane helix</keyword>
<proteinExistence type="predicted"/>
<evidence type="ECO:0000256" key="2">
    <source>
        <dbReference type="SAM" id="SignalP"/>
    </source>
</evidence>
<comment type="caution">
    <text evidence="4">The sequence shown here is derived from an EMBL/GenBank/DDBJ whole genome shotgun (WGS) entry which is preliminary data.</text>
</comment>
<dbReference type="Proteomes" id="UP000321118">
    <property type="component" value="Unassembled WGS sequence"/>
</dbReference>
<feature type="chain" id="PRO_5021874934" description="DUF4142 domain-containing protein" evidence="2">
    <location>
        <begin position="28"/>
        <end position="216"/>
    </location>
</feature>
<dbReference type="InterPro" id="IPR025419">
    <property type="entry name" value="DUF4142"/>
</dbReference>
<feature type="domain" description="DUF4142" evidence="3">
    <location>
        <begin position="32"/>
        <end position="163"/>
    </location>
</feature>